<dbReference type="GO" id="GO:0005634">
    <property type="term" value="C:nucleus"/>
    <property type="evidence" value="ECO:0007669"/>
    <property type="project" value="TreeGrafter"/>
</dbReference>
<keyword evidence="2" id="KW-0175">Coiled coil</keyword>
<evidence type="ECO:0000313" key="5">
    <source>
        <dbReference type="Proteomes" id="UP000029964"/>
    </source>
</evidence>
<evidence type="ECO:0000313" key="4">
    <source>
        <dbReference type="EMBL" id="KFH47472.1"/>
    </source>
</evidence>
<gene>
    <name evidence="4" type="ORF">ACRE_016290</name>
</gene>
<keyword evidence="5" id="KW-1185">Reference proteome</keyword>
<feature type="coiled-coil region" evidence="2">
    <location>
        <begin position="434"/>
        <end position="465"/>
    </location>
</feature>
<dbReference type="PANTHER" id="PTHR12794:SF0">
    <property type="entry name" value="GEM-ASSOCIATED PROTEIN 2"/>
    <property type="match status" value="1"/>
</dbReference>
<dbReference type="Pfam" id="PF04938">
    <property type="entry name" value="SIP1"/>
    <property type="match status" value="1"/>
</dbReference>
<reference evidence="5" key="1">
    <citation type="journal article" date="2014" name="Genome Announc.">
        <title>Genome sequence and annotation of Acremonium chrysogenum, producer of the beta-lactam antibiotic cephalosporin C.</title>
        <authorList>
            <person name="Terfehr D."/>
            <person name="Dahlmann T.A."/>
            <person name="Specht T."/>
            <person name="Zadra I."/>
            <person name="Kuernsteiner H."/>
            <person name="Kueck U."/>
        </authorList>
    </citation>
    <scope>NUCLEOTIDE SEQUENCE [LARGE SCALE GENOMIC DNA]</scope>
    <source>
        <strain evidence="5">ATCC 11550 / CBS 779.69 / DSM 880 / IAM 14645 / JCM 23072 / IMI 49137</strain>
    </source>
</reference>
<evidence type="ECO:0008006" key="6">
    <source>
        <dbReference type="Google" id="ProtNLM"/>
    </source>
</evidence>
<feature type="region of interest" description="Disordered" evidence="3">
    <location>
        <begin position="1"/>
        <end position="52"/>
    </location>
</feature>
<dbReference type="GO" id="GO:0000387">
    <property type="term" value="P:spliceosomal snRNP assembly"/>
    <property type="evidence" value="ECO:0007669"/>
    <property type="project" value="InterPro"/>
</dbReference>
<protein>
    <recommendedName>
        <fullName evidence="6">V-snare</fullName>
    </recommendedName>
</protein>
<evidence type="ECO:0000256" key="2">
    <source>
        <dbReference type="SAM" id="Coils"/>
    </source>
</evidence>
<feature type="compositionally biased region" description="Acidic residues" evidence="3">
    <location>
        <begin position="121"/>
        <end position="131"/>
    </location>
</feature>
<feature type="compositionally biased region" description="Low complexity" evidence="3">
    <location>
        <begin position="29"/>
        <end position="44"/>
    </location>
</feature>
<name>A0A086TDP0_HAPC1</name>
<dbReference type="EMBL" id="JPKY01000009">
    <property type="protein sequence ID" value="KFH47472.1"/>
    <property type="molecule type" value="Genomic_DNA"/>
</dbReference>
<feature type="compositionally biased region" description="Acidic residues" evidence="3">
    <location>
        <begin position="340"/>
        <end position="354"/>
    </location>
</feature>
<proteinExistence type="inferred from homology"/>
<dbReference type="PANTHER" id="PTHR12794">
    <property type="entry name" value="GEMIN2"/>
    <property type="match status" value="1"/>
</dbReference>
<dbReference type="Gene3D" id="1.20.58.1070">
    <property type="match status" value="1"/>
</dbReference>
<feature type="region of interest" description="Disordered" evidence="3">
    <location>
        <begin position="337"/>
        <end position="400"/>
    </location>
</feature>
<dbReference type="InterPro" id="IPR035426">
    <property type="entry name" value="Gemin2/Brr1"/>
</dbReference>
<dbReference type="Proteomes" id="UP000029964">
    <property type="component" value="Unassembled WGS sequence"/>
</dbReference>
<sequence>MVSNKRDLSDLEEGETSEPSSYSNKRPKQQQQQQSSKSRQHQNSGIDPTWGQKYVFSSCHDATTIPAGEESDFEDDADAMAYLMSVRQEAYGIPHLLVAPKVQIGPQLPADAQNIVHAVDNDGEGENDDEHDVTSAQSPYVNGLGDSRGWYEDGAYMAAPNPEGSSYDQRADDVSDDADEASGKAIHDAYIASLLDQYTHLRATLHAPPPSDAYSRLPSSTPIDAAPFGRNSPTTSIWSQRLRNADPIPLQLALMSKDSVLRVIRVLLGGKLLQPGHSVAERTSRWLWALLARLPDRGELNHAEIGWIRDLGRRAVLLSRSLAEMAALREELATEGGLGMDEDVDGYSSNDDEPVVAADAEGGDGLSDQTQTDPTAPVSDNVDSAAESKPPPPDEDPDYEDGEIAEEEEKDEDIAMELESTSSVEEGEAADDGQDDLEDAKARLLAQLDASAAEERQRVAAEEARERSRMNMRATVNMILTVAGEFYGQRDLLEFREPFVGM</sequence>
<feature type="region of interest" description="Disordered" evidence="3">
    <location>
        <begin position="209"/>
        <end position="228"/>
    </location>
</feature>
<dbReference type="OrthoDB" id="428895at2759"/>
<dbReference type="HOGENOM" id="CLU_022029_1_0_1"/>
<feature type="region of interest" description="Disordered" evidence="3">
    <location>
        <begin position="120"/>
        <end position="141"/>
    </location>
</feature>
<comment type="similarity">
    <text evidence="1">Belongs to the gemin-2 family.</text>
</comment>
<feature type="region of interest" description="Disordered" evidence="3">
    <location>
        <begin position="157"/>
        <end position="181"/>
    </location>
</feature>
<evidence type="ECO:0000256" key="1">
    <source>
        <dbReference type="ARBA" id="ARBA00025758"/>
    </source>
</evidence>
<organism evidence="4 5">
    <name type="scientific">Hapsidospora chrysogenum (strain ATCC 11550 / CBS 779.69 / DSM 880 / IAM 14645 / JCM 23072 / IMI 49137)</name>
    <name type="common">Acremonium chrysogenum</name>
    <dbReference type="NCBI Taxonomy" id="857340"/>
    <lineage>
        <taxon>Eukaryota</taxon>
        <taxon>Fungi</taxon>
        <taxon>Dikarya</taxon>
        <taxon>Ascomycota</taxon>
        <taxon>Pezizomycotina</taxon>
        <taxon>Sordariomycetes</taxon>
        <taxon>Hypocreomycetidae</taxon>
        <taxon>Hypocreales</taxon>
        <taxon>Bionectriaceae</taxon>
        <taxon>Hapsidospora</taxon>
    </lineage>
</organism>
<accession>A0A086TDP0</accession>
<dbReference type="AlphaFoldDB" id="A0A086TDP0"/>
<dbReference type="GO" id="GO:0032797">
    <property type="term" value="C:SMN complex"/>
    <property type="evidence" value="ECO:0007669"/>
    <property type="project" value="TreeGrafter"/>
</dbReference>
<comment type="caution">
    <text evidence="4">The sequence shown here is derived from an EMBL/GenBank/DDBJ whole genome shotgun (WGS) entry which is preliminary data.</text>
</comment>
<evidence type="ECO:0000256" key="3">
    <source>
        <dbReference type="SAM" id="MobiDB-lite"/>
    </source>
</evidence>